<dbReference type="PANTHER" id="PTHR30273:SF2">
    <property type="entry name" value="PROTEIN FECR"/>
    <property type="match status" value="1"/>
</dbReference>
<dbReference type="Gene3D" id="3.55.50.30">
    <property type="match status" value="1"/>
</dbReference>
<feature type="transmembrane region" description="Helical" evidence="1">
    <location>
        <begin position="80"/>
        <end position="100"/>
    </location>
</feature>
<accession>A0A3D8YCW9</accession>
<keyword evidence="1" id="KW-1133">Transmembrane helix</keyword>
<feature type="domain" description="FecR protein" evidence="2">
    <location>
        <begin position="123"/>
        <end position="220"/>
    </location>
</feature>
<sequence>MSSVNKNKFRKLVAKYLNNDASEQEVDIVEKYYRLFDEEPDKTSQIPAEQVNALQNRLKAKISENIIKEERATVPLFRSMYFRAAAVLLLVSTFAIFLYLSKSKPELSSPLANATGHAKSSDDNQNRFVTLPDGTKVVLHGQSKISYDNDFNKTVREVTLTGEAYFDVVHLPTAGESGKPVPFIIKTGKVRTTVLGTAFNIKAWPDQKEVVVTVTRGKVKVQDSNKTVTVLTANKQVTLNTNSEVLAEVKTVKSEMLTSWTHKDMIFDAMPFGELAANLEKRYDVKIHFKNPAIKNCAITGRFSGTETLDEVFQILSLTSNTKYFLTDQELVVDGEKCY</sequence>
<dbReference type="EMBL" id="QNUL01000012">
    <property type="protein sequence ID" value="REA60151.1"/>
    <property type="molecule type" value="Genomic_DNA"/>
</dbReference>
<dbReference type="InterPro" id="IPR006860">
    <property type="entry name" value="FecR"/>
</dbReference>
<dbReference type="InterPro" id="IPR032508">
    <property type="entry name" value="FecR_C"/>
</dbReference>
<dbReference type="Proteomes" id="UP000256373">
    <property type="component" value="Unassembled WGS sequence"/>
</dbReference>
<gene>
    <name evidence="4" type="ORF">DSL64_15875</name>
</gene>
<dbReference type="InterPro" id="IPR012373">
    <property type="entry name" value="Ferrdict_sens_TM"/>
</dbReference>
<feature type="domain" description="Protein FecR C-terminal" evidence="3">
    <location>
        <begin position="265"/>
        <end position="330"/>
    </location>
</feature>
<evidence type="ECO:0008006" key="6">
    <source>
        <dbReference type="Google" id="ProtNLM"/>
    </source>
</evidence>
<organism evidence="4 5">
    <name type="scientific">Dyadobacter luteus</name>
    <dbReference type="NCBI Taxonomy" id="2259619"/>
    <lineage>
        <taxon>Bacteria</taxon>
        <taxon>Pseudomonadati</taxon>
        <taxon>Bacteroidota</taxon>
        <taxon>Cytophagia</taxon>
        <taxon>Cytophagales</taxon>
        <taxon>Spirosomataceae</taxon>
        <taxon>Dyadobacter</taxon>
    </lineage>
</organism>
<dbReference type="OrthoDB" id="697544at2"/>
<evidence type="ECO:0000259" key="2">
    <source>
        <dbReference type="Pfam" id="PF04773"/>
    </source>
</evidence>
<evidence type="ECO:0000313" key="5">
    <source>
        <dbReference type="Proteomes" id="UP000256373"/>
    </source>
</evidence>
<evidence type="ECO:0000259" key="3">
    <source>
        <dbReference type="Pfam" id="PF16344"/>
    </source>
</evidence>
<name>A0A3D8YCW9_9BACT</name>
<dbReference type="Gene3D" id="2.60.120.1440">
    <property type="match status" value="1"/>
</dbReference>
<dbReference type="AlphaFoldDB" id="A0A3D8YCW9"/>
<proteinExistence type="predicted"/>
<evidence type="ECO:0000256" key="1">
    <source>
        <dbReference type="SAM" id="Phobius"/>
    </source>
</evidence>
<comment type="caution">
    <text evidence="4">The sequence shown here is derived from an EMBL/GenBank/DDBJ whole genome shotgun (WGS) entry which is preliminary data.</text>
</comment>
<protein>
    <recommendedName>
        <fullName evidence="6">FecR family protein</fullName>
    </recommendedName>
</protein>
<dbReference type="Pfam" id="PF04773">
    <property type="entry name" value="FecR"/>
    <property type="match status" value="1"/>
</dbReference>
<reference evidence="4 5" key="1">
    <citation type="submission" date="2018-07" db="EMBL/GenBank/DDBJ databases">
        <title>Dyadobacter roseus sp. nov., isolated from rose rhizosphere soil.</title>
        <authorList>
            <person name="Chen L."/>
        </authorList>
    </citation>
    <scope>NUCLEOTIDE SEQUENCE [LARGE SCALE GENOMIC DNA]</scope>
    <source>
        <strain evidence="4 5">RS19</strain>
    </source>
</reference>
<evidence type="ECO:0000313" key="4">
    <source>
        <dbReference type="EMBL" id="REA60151.1"/>
    </source>
</evidence>
<dbReference type="PANTHER" id="PTHR30273">
    <property type="entry name" value="PERIPLASMIC SIGNAL SENSOR AND SIGMA FACTOR ACTIVATOR FECR-RELATED"/>
    <property type="match status" value="1"/>
</dbReference>
<dbReference type="Pfam" id="PF16344">
    <property type="entry name" value="FecR_C"/>
    <property type="match status" value="1"/>
</dbReference>
<keyword evidence="5" id="KW-1185">Reference proteome</keyword>
<dbReference type="PIRSF" id="PIRSF018266">
    <property type="entry name" value="FecR"/>
    <property type="match status" value="1"/>
</dbReference>
<keyword evidence="1" id="KW-0812">Transmembrane</keyword>
<dbReference type="RefSeq" id="WP_115831896.1">
    <property type="nucleotide sequence ID" value="NZ_QNUL01000012.1"/>
</dbReference>
<keyword evidence="1" id="KW-0472">Membrane</keyword>
<dbReference type="GO" id="GO:0016989">
    <property type="term" value="F:sigma factor antagonist activity"/>
    <property type="evidence" value="ECO:0007669"/>
    <property type="project" value="TreeGrafter"/>
</dbReference>